<evidence type="ECO:0000313" key="2">
    <source>
        <dbReference type="EMBL" id="PXA64357.1"/>
    </source>
</evidence>
<evidence type="ECO:0000256" key="1">
    <source>
        <dbReference type="SAM" id="MobiDB-lite"/>
    </source>
</evidence>
<dbReference type="EMBL" id="QHLZ01000012">
    <property type="protein sequence ID" value="PXA64357.1"/>
    <property type="molecule type" value="Genomic_DNA"/>
</dbReference>
<sequence>MSNTMPMRVDGALFDAAKALGAVASRSAAQQFNHWARIGRELEASPSTSLRDIEHVLAGEKPYDDLGERDQAIVRANWDEQVTERLASLDFAAEFSQAGRSWTEVDEHGAVVVHGGNEHANNRSRSTGSAPNDPDA</sequence>
<dbReference type="AlphaFoldDB" id="A0A2V3DNL4"/>
<feature type="region of interest" description="Disordered" evidence="1">
    <location>
        <begin position="113"/>
        <end position="136"/>
    </location>
</feature>
<reference evidence="2 3" key="1">
    <citation type="submission" date="2018-05" db="EMBL/GenBank/DDBJ databases">
        <title>Genetic diversity of glacier-inhabiting Cryobacterium bacteria in China and description of Cryobacterium mengkeensis sp. nov. and Arthrobacter glacialis sp. nov.</title>
        <authorList>
            <person name="Liu Q."/>
            <person name="Xin Y.-H."/>
        </authorList>
    </citation>
    <scope>NUCLEOTIDE SEQUENCE [LARGE SCALE GENOMIC DNA]</scope>
    <source>
        <strain evidence="2 3">GP3</strain>
    </source>
</reference>
<dbReference type="Proteomes" id="UP000246303">
    <property type="component" value="Unassembled WGS sequence"/>
</dbReference>
<dbReference type="RefSeq" id="WP_110107247.1">
    <property type="nucleotide sequence ID" value="NZ_JACBZZ010000001.1"/>
</dbReference>
<name>A0A2V3DNL4_9MICC</name>
<protein>
    <recommendedName>
        <fullName evidence="4">ParD-like antitoxin of type II toxin-antitoxin system</fullName>
    </recommendedName>
</protein>
<evidence type="ECO:0000313" key="3">
    <source>
        <dbReference type="Proteomes" id="UP000246303"/>
    </source>
</evidence>
<proteinExistence type="predicted"/>
<dbReference type="OrthoDB" id="5422561at2"/>
<comment type="caution">
    <text evidence="2">The sequence shown here is derived from an EMBL/GenBank/DDBJ whole genome shotgun (WGS) entry which is preliminary data.</text>
</comment>
<evidence type="ECO:0008006" key="4">
    <source>
        <dbReference type="Google" id="ProtNLM"/>
    </source>
</evidence>
<gene>
    <name evidence="2" type="ORF">CVS29_15575</name>
</gene>
<dbReference type="Pfam" id="PF11903">
    <property type="entry name" value="ParD_like"/>
    <property type="match status" value="1"/>
</dbReference>
<keyword evidence="3" id="KW-1185">Reference proteome</keyword>
<organism evidence="2 3">
    <name type="scientific">Arthrobacter psychrochitiniphilus</name>
    <dbReference type="NCBI Taxonomy" id="291045"/>
    <lineage>
        <taxon>Bacteria</taxon>
        <taxon>Bacillati</taxon>
        <taxon>Actinomycetota</taxon>
        <taxon>Actinomycetes</taxon>
        <taxon>Micrococcales</taxon>
        <taxon>Micrococcaceae</taxon>
        <taxon>Arthrobacter</taxon>
    </lineage>
</organism>
<accession>A0A2V3DNL4</accession>
<dbReference type="InterPro" id="IPR021831">
    <property type="entry name" value="ParD-like"/>
</dbReference>